<gene>
    <name evidence="2" type="ORF">EJB05_58084</name>
</gene>
<sequence>MEGSGSSMALFGFILALMTASISSLTTVCHAQSPWEQLMVFPLQGMDGDEVVRLAMTEYDLSIAGFTNRTGHWHAFPEHVDRIPESTPLRFDNSYHDLIGGLANLPSLPLGREPVQQATRVLFNHHHDDDDAALKRALATLTVITTQGQRLTPIKETLAKGWDTGDARVAVEHLPYIEHWDAICHEIVRAHKNGRVWDGPFTDLLKKLANIHSLEDALSVVSVIGNRTMEHVLTAHARSA</sequence>
<dbReference type="InterPro" id="IPR001574">
    <property type="entry name" value="Ribosome_inactivat_prot"/>
</dbReference>
<reference evidence="2 3" key="1">
    <citation type="journal article" date="2019" name="Sci. Rep.">
        <title>A high-quality genome of Eragrostis curvula grass provides insights into Poaceae evolution and supports new strategies to enhance forage quality.</title>
        <authorList>
            <person name="Carballo J."/>
            <person name="Santos B.A.C.M."/>
            <person name="Zappacosta D."/>
            <person name="Garbus I."/>
            <person name="Selva J.P."/>
            <person name="Gallo C.A."/>
            <person name="Diaz A."/>
            <person name="Albertini E."/>
            <person name="Caccamo M."/>
            <person name="Echenique V."/>
        </authorList>
    </citation>
    <scope>NUCLEOTIDE SEQUENCE [LARGE SCALE GENOMIC DNA]</scope>
    <source>
        <strain evidence="3">cv. Victoria</strain>
        <tissue evidence="2">Leaf</tissue>
    </source>
</reference>
<dbReference type="PANTHER" id="PTHR33453:SF3">
    <property type="entry name" value="RRNA N-GLYCOSYLASE"/>
    <property type="match status" value="1"/>
</dbReference>
<organism evidence="2 3">
    <name type="scientific">Eragrostis curvula</name>
    <name type="common">weeping love grass</name>
    <dbReference type="NCBI Taxonomy" id="38414"/>
    <lineage>
        <taxon>Eukaryota</taxon>
        <taxon>Viridiplantae</taxon>
        <taxon>Streptophyta</taxon>
        <taxon>Embryophyta</taxon>
        <taxon>Tracheophyta</taxon>
        <taxon>Spermatophyta</taxon>
        <taxon>Magnoliopsida</taxon>
        <taxon>Liliopsida</taxon>
        <taxon>Poales</taxon>
        <taxon>Poaceae</taxon>
        <taxon>PACMAD clade</taxon>
        <taxon>Chloridoideae</taxon>
        <taxon>Eragrostideae</taxon>
        <taxon>Eragrostidinae</taxon>
        <taxon>Eragrostis</taxon>
    </lineage>
</organism>
<comment type="caution">
    <text evidence="2">The sequence shown here is derived from an EMBL/GenBank/DDBJ whole genome shotgun (WGS) entry which is preliminary data.</text>
</comment>
<proteinExistence type="predicted"/>
<evidence type="ECO:0000256" key="1">
    <source>
        <dbReference type="SAM" id="SignalP"/>
    </source>
</evidence>
<evidence type="ECO:0000313" key="2">
    <source>
        <dbReference type="EMBL" id="TVT96685.1"/>
    </source>
</evidence>
<evidence type="ECO:0000313" key="3">
    <source>
        <dbReference type="Proteomes" id="UP000324897"/>
    </source>
</evidence>
<name>A0A5J9SEF2_9POAL</name>
<dbReference type="InterPro" id="IPR036041">
    <property type="entry name" value="Ribosome-inact_prot_sf"/>
</dbReference>
<dbReference type="EMBL" id="RWGY01001136">
    <property type="protein sequence ID" value="TVT96685.1"/>
    <property type="molecule type" value="Genomic_DNA"/>
</dbReference>
<dbReference type="Gene3D" id="3.40.420.10">
    <property type="entry name" value="Ricin (A subunit), domain 1"/>
    <property type="match status" value="1"/>
</dbReference>
<dbReference type="PANTHER" id="PTHR33453">
    <property type="match status" value="1"/>
</dbReference>
<feature type="chain" id="PRO_5023935051" evidence="1">
    <location>
        <begin position="25"/>
        <end position="240"/>
    </location>
</feature>
<dbReference type="Proteomes" id="UP000324897">
    <property type="component" value="Unassembled WGS sequence"/>
</dbReference>
<dbReference type="Pfam" id="PF00161">
    <property type="entry name" value="RIP"/>
    <property type="match status" value="1"/>
</dbReference>
<dbReference type="OrthoDB" id="666942at2759"/>
<keyword evidence="1" id="KW-0732">Signal</keyword>
<dbReference type="AlphaFoldDB" id="A0A5J9SEF2"/>
<accession>A0A5J9SEF2</accession>
<keyword evidence="3" id="KW-1185">Reference proteome</keyword>
<dbReference type="GO" id="GO:0017148">
    <property type="term" value="P:negative regulation of translation"/>
    <property type="evidence" value="ECO:0007669"/>
    <property type="project" value="InterPro"/>
</dbReference>
<feature type="non-terminal residue" evidence="2">
    <location>
        <position position="1"/>
    </location>
</feature>
<protein>
    <submittedName>
        <fullName evidence="2">Uncharacterized protein</fullName>
    </submittedName>
</protein>
<dbReference type="InterPro" id="IPR016138">
    <property type="entry name" value="Ribosome_inactivat_prot_sub1"/>
</dbReference>
<feature type="signal peptide" evidence="1">
    <location>
        <begin position="1"/>
        <end position="24"/>
    </location>
</feature>
<dbReference type="GO" id="GO:0030598">
    <property type="term" value="F:rRNA N-glycosylase activity"/>
    <property type="evidence" value="ECO:0007669"/>
    <property type="project" value="InterPro"/>
</dbReference>
<dbReference type="SUPFAM" id="SSF56371">
    <property type="entry name" value="Ribosome inactivating proteins (RIP)"/>
    <property type="match status" value="1"/>
</dbReference>
<dbReference type="Gramene" id="TVT96685">
    <property type="protein sequence ID" value="TVT96685"/>
    <property type="gene ID" value="EJB05_58084"/>
</dbReference>